<dbReference type="CDD" id="cd05013">
    <property type="entry name" value="SIS_RpiR"/>
    <property type="match status" value="1"/>
</dbReference>
<keyword evidence="3" id="KW-0804">Transcription</keyword>
<evidence type="ECO:0000313" key="6">
    <source>
        <dbReference type="Proteomes" id="UP000027997"/>
    </source>
</evidence>
<keyword evidence="6" id="KW-1185">Reference proteome</keyword>
<dbReference type="EMBL" id="JOJP01000001">
    <property type="protein sequence ID" value="KEI69576.1"/>
    <property type="molecule type" value="Genomic_DNA"/>
</dbReference>
<dbReference type="GO" id="GO:0003677">
    <property type="term" value="F:DNA binding"/>
    <property type="evidence" value="ECO:0007669"/>
    <property type="project" value="UniProtKB-KW"/>
</dbReference>
<gene>
    <name evidence="5" type="ORF">GV64_01415</name>
</gene>
<evidence type="ECO:0000256" key="1">
    <source>
        <dbReference type="ARBA" id="ARBA00023015"/>
    </source>
</evidence>
<dbReference type="InterPro" id="IPR009057">
    <property type="entry name" value="Homeodomain-like_sf"/>
</dbReference>
<dbReference type="PROSITE" id="PS51071">
    <property type="entry name" value="HTH_RPIR"/>
    <property type="match status" value="1"/>
</dbReference>
<evidence type="ECO:0000256" key="2">
    <source>
        <dbReference type="ARBA" id="ARBA00023125"/>
    </source>
</evidence>
<dbReference type="eggNOG" id="COG1737">
    <property type="taxonomic scope" value="Bacteria"/>
</dbReference>
<feature type="domain" description="HTH rpiR-type" evidence="4">
    <location>
        <begin position="14"/>
        <end position="90"/>
    </location>
</feature>
<dbReference type="GO" id="GO:0097367">
    <property type="term" value="F:carbohydrate derivative binding"/>
    <property type="evidence" value="ECO:0007669"/>
    <property type="project" value="InterPro"/>
</dbReference>
<accession>A0A081K600</accession>
<dbReference type="STRING" id="305900.GV64_01415"/>
<organism evidence="5 6">
    <name type="scientific">Endozoicomonas elysicola</name>
    <dbReference type="NCBI Taxonomy" id="305900"/>
    <lineage>
        <taxon>Bacteria</taxon>
        <taxon>Pseudomonadati</taxon>
        <taxon>Pseudomonadota</taxon>
        <taxon>Gammaproteobacteria</taxon>
        <taxon>Oceanospirillales</taxon>
        <taxon>Endozoicomonadaceae</taxon>
        <taxon>Endozoicomonas</taxon>
    </lineage>
</organism>
<dbReference type="SUPFAM" id="SSF46689">
    <property type="entry name" value="Homeodomain-like"/>
    <property type="match status" value="1"/>
</dbReference>
<dbReference type="InterPro" id="IPR046348">
    <property type="entry name" value="SIS_dom_sf"/>
</dbReference>
<evidence type="ECO:0000256" key="3">
    <source>
        <dbReference type="ARBA" id="ARBA00023163"/>
    </source>
</evidence>
<proteinExistence type="predicted"/>
<dbReference type="InterPro" id="IPR035472">
    <property type="entry name" value="RpiR-like_SIS"/>
</dbReference>
<dbReference type="Proteomes" id="UP000027997">
    <property type="component" value="Unassembled WGS sequence"/>
</dbReference>
<reference evidence="5 6" key="1">
    <citation type="submission" date="2014-06" db="EMBL/GenBank/DDBJ databases">
        <title>Whole Genome Sequences of Three Symbiotic Endozoicomonas Bacteria.</title>
        <authorList>
            <person name="Neave M.J."/>
            <person name="Apprill A."/>
            <person name="Voolstra C.R."/>
        </authorList>
    </citation>
    <scope>NUCLEOTIDE SEQUENCE [LARGE SCALE GENOMIC DNA]</scope>
    <source>
        <strain evidence="5 6">DSM 22380</strain>
    </source>
</reference>
<dbReference type="RefSeq" id="WP_034843904.1">
    <property type="nucleotide sequence ID" value="NZ_JOJP01000001.1"/>
</dbReference>
<name>A0A081K600_9GAMM</name>
<evidence type="ECO:0000259" key="4">
    <source>
        <dbReference type="PROSITE" id="PS51071"/>
    </source>
</evidence>
<dbReference type="InterPro" id="IPR047640">
    <property type="entry name" value="RpiR-like"/>
</dbReference>
<keyword evidence="2" id="KW-0238">DNA-binding</keyword>
<dbReference type="Pfam" id="PF01418">
    <property type="entry name" value="HTH_6"/>
    <property type="match status" value="1"/>
</dbReference>
<dbReference type="GO" id="GO:1901135">
    <property type="term" value="P:carbohydrate derivative metabolic process"/>
    <property type="evidence" value="ECO:0007669"/>
    <property type="project" value="InterPro"/>
</dbReference>
<dbReference type="PANTHER" id="PTHR30514:SF20">
    <property type="entry name" value="TRANSCRIPTIONAL REGULATOR"/>
    <property type="match status" value="1"/>
</dbReference>
<comment type="caution">
    <text evidence="5">The sequence shown here is derived from an EMBL/GenBank/DDBJ whole genome shotgun (WGS) entry which is preliminary data.</text>
</comment>
<keyword evidence="1" id="KW-0805">Transcription regulation</keyword>
<dbReference type="InterPro" id="IPR036388">
    <property type="entry name" value="WH-like_DNA-bd_sf"/>
</dbReference>
<sequence>MNTKLKPATPQTLEELKSDIINRYDSMSKRLRLVADFFVQNPNTVALENLVVIAREIDVSPSTLVRFANFFGFAGFSELQQLYRSQLKGQVSGYRERVRHASEMTGAIKEGHHLLDAFSGPQSLAIENLSIDISPADFDKALGLMSSARIIYVTGARRAFPVAYYLCYALMRADVDVILLDGVGAMHKNQLKRLTENDLLLAVSYHPHADETNECIQIAHERHCPSLVLTDHSIHPCKEVITHGLQVKEAEMMGMRSLSTSMHLAQCLVMGLLCRQEDQENG</sequence>
<protein>
    <recommendedName>
        <fullName evidence="4">HTH rpiR-type domain-containing protein</fullName>
    </recommendedName>
</protein>
<dbReference type="SUPFAM" id="SSF53697">
    <property type="entry name" value="SIS domain"/>
    <property type="match status" value="1"/>
</dbReference>
<dbReference type="AlphaFoldDB" id="A0A081K600"/>
<dbReference type="PANTHER" id="PTHR30514">
    <property type="entry name" value="GLUCOKINASE"/>
    <property type="match status" value="1"/>
</dbReference>
<evidence type="ECO:0000313" key="5">
    <source>
        <dbReference type="EMBL" id="KEI69576.1"/>
    </source>
</evidence>
<dbReference type="Gene3D" id="3.40.50.10490">
    <property type="entry name" value="Glucose-6-phosphate isomerase like protein, domain 1"/>
    <property type="match status" value="1"/>
</dbReference>
<dbReference type="InterPro" id="IPR000281">
    <property type="entry name" value="HTH_RpiR"/>
</dbReference>
<dbReference type="Gene3D" id="1.10.10.10">
    <property type="entry name" value="Winged helix-like DNA-binding domain superfamily/Winged helix DNA-binding domain"/>
    <property type="match status" value="1"/>
</dbReference>
<dbReference type="GO" id="GO:0003700">
    <property type="term" value="F:DNA-binding transcription factor activity"/>
    <property type="evidence" value="ECO:0007669"/>
    <property type="project" value="InterPro"/>
</dbReference>
<dbReference type="InterPro" id="IPR001347">
    <property type="entry name" value="SIS_dom"/>
</dbReference>
<dbReference type="Pfam" id="PF01380">
    <property type="entry name" value="SIS"/>
    <property type="match status" value="1"/>
</dbReference>